<feature type="region of interest" description="Disordered" evidence="1">
    <location>
        <begin position="1"/>
        <end position="43"/>
    </location>
</feature>
<dbReference type="OrthoDB" id="7982at10239"/>
<reference evidence="2 3" key="1">
    <citation type="journal article" date="2015" name="Virol. J.">
        <title>Fecal virome analysis of three carnivores reveals a novel nodavirus and multiple gemycircularviruses.</title>
        <authorList>
            <person name="Conceicao-Neto N."/>
            <person name="Zeller M."/>
            <person name="Heylen E."/>
            <person name="Lefrere H."/>
            <person name="Mesquita J.R."/>
            <person name="Matthijnssens J."/>
        </authorList>
    </citation>
    <scope>NUCLEOTIDE SEQUENCE [LARGE SCALE GENOMIC DNA]</scope>
    <source>
        <strain evidence="2">541c</strain>
    </source>
</reference>
<evidence type="ECO:0000256" key="1">
    <source>
        <dbReference type="SAM" id="MobiDB-lite"/>
    </source>
</evidence>
<dbReference type="Proteomes" id="UP000114496">
    <property type="component" value="Segment"/>
</dbReference>
<dbReference type="GeneID" id="24092845"/>
<evidence type="ECO:0000313" key="3">
    <source>
        <dbReference type="Proteomes" id="UP000114496"/>
    </source>
</evidence>
<dbReference type="EMBL" id="KP263546">
    <property type="protein sequence ID" value="AKA58514.1"/>
    <property type="molecule type" value="Genomic_DNA"/>
</dbReference>
<feature type="compositionally biased region" description="Basic residues" evidence="1">
    <location>
        <begin position="1"/>
        <end position="37"/>
    </location>
</feature>
<sequence length="305" mass="34272">MAYARRRFRKRTYARRRYPTSRRKPSRRSYGRRRRSSGRSVRSIRNIAARKCRDNMMGVPVSDTNIAGPPAPVQLTAGTDYGFLFCPSARRVGSLDGSLPRSIHASASERWKTRCYIKGLQETIEVQPTDGMGWLWRRIVFSCIGLLDEFPGVSVSVADNVNGYGRALWNVRSGTAEAQPLFTETANYLFEGTRFRDWVNPFTAKLDRSIVTVHADTVRTVQSNNPNGTYKVYKRYYPINRGIVYADDESGAGKKNDAIYAAGTTKGNSGDLFVLDMFSAVGDNEGSTLNFGVHARYYWHEGSGQ</sequence>
<protein>
    <submittedName>
        <fullName evidence="2">Capsid</fullName>
    </submittedName>
</protein>
<organism evidence="2 3">
    <name type="scientific">Mongoose feces-associated gemycircularvirus c</name>
    <dbReference type="NCBI Taxonomy" id="1634488"/>
    <lineage>
        <taxon>Viruses</taxon>
        <taxon>Monodnaviria</taxon>
        <taxon>Shotokuvirae</taxon>
        <taxon>Cressdnaviricota</taxon>
        <taxon>Repensiviricetes</taxon>
        <taxon>Geplafuvirales</taxon>
        <taxon>Genomoviridae</taxon>
        <taxon>Gemykibivirus</taxon>
        <taxon>Gemykibivirus humas3</taxon>
    </lineage>
</organism>
<dbReference type="RefSeq" id="YP_009130627.1">
    <property type="nucleotide sequence ID" value="NC_026809.1"/>
</dbReference>
<evidence type="ECO:0000313" key="2">
    <source>
        <dbReference type="EMBL" id="AKA58514.1"/>
    </source>
</evidence>
<accession>A0A0E3GLN5</accession>
<proteinExistence type="predicted"/>
<dbReference type="KEGG" id="vg:24092845"/>
<name>A0A0E3GLN5_9VIRU</name>